<dbReference type="InterPro" id="IPR023416">
    <property type="entry name" value="Transthyretin/HIU_hydrolase_d"/>
</dbReference>
<comment type="subunit">
    <text evidence="4 8">Homotetramer.</text>
</comment>
<dbReference type="FunFam" id="2.60.40.180:FF:000005">
    <property type="entry name" value="5-hydroxyisourate hydrolase"/>
    <property type="match status" value="1"/>
</dbReference>
<dbReference type="RefSeq" id="WP_102074617.1">
    <property type="nucleotide sequence ID" value="NZ_PDNW01000012.1"/>
</dbReference>
<evidence type="ECO:0000259" key="9">
    <source>
        <dbReference type="Pfam" id="PF00576"/>
    </source>
</evidence>
<sequence>MGKLTTHVLDTLHGLPAQNVQISFFSVQGDRRKLLKQLFTNGDGRCDEPLLQDGALQVGVYELVFHAGDYFAGMGIDVPQPRFVDKVAIRFGVAKPDENYHVPLVVTPWAWSTYRGS</sequence>
<dbReference type="CDD" id="cd05822">
    <property type="entry name" value="TLP_HIUase"/>
    <property type="match status" value="1"/>
</dbReference>
<dbReference type="EC" id="3.5.2.17" evidence="8"/>
<evidence type="ECO:0000256" key="5">
    <source>
        <dbReference type="ARBA" id="ARBA00022631"/>
    </source>
</evidence>
<reference evidence="10 11" key="1">
    <citation type="submission" date="2017-10" db="EMBL/GenBank/DDBJ databases">
        <title>Two draft genome sequences of Pusillimonas sp. strains isolated from a nitrate- and radionuclide-contaminated groundwater in Russia.</title>
        <authorList>
            <person name="Grouzdev D.S."/>
            <person name="Tourova T.P."/>
            <person name="Goeva M.A."/>
            <person name="Babich T.L."/>
            <person name="Sokolova D.S."/>
            <person name="Abdullin R."/>
            <person name="Poltaraus A.B."/>
            <person name="Toshchakov S.V."/>
            <person name="Nazina T.N."/>
        </authorList>
    </citation>
    <scope>NUCLEOTIDE SEQUENCE [LARGE SCALE GENOMIC DNA]</scope>
    <source>
        <strain evidence="10 11">JR1/69-3-13</strain>
    </source>
</reference>
<dbReference type="PANTHER" id="PTHR10395">
    <property type="entry name" value="URICASE AND TRANSTHYRETIN-RELATED"/>
    <property type="match status" value="1"/>
</dbReference>
<dbReference type="InterPro" id="IPR000895">
    <property type="entry name" value="Transthyretin/HIU_hydrolase"/>
</dbReference>
<evidence type="ECO:0000256" key="6">
    <source>
        <dbReference type="ARBA" id="ARBA00022801"/>
    </source>
</evidence>
<dbReference type="PRINTS" id="PR00189">
    <property type="entry name" value="TRNSTHYRETIN"/>
</dbReference>
<feature type="binding site" evidence="7">
    <location>
        <position position="7"/>
    </location>
    <ligand>
        <name>substrate</name>
    </ligand>
</feature>
<dbReference type="GO" id="GO:0006144">
    <property type="term" value="P:purine nucleobase metabolic process"/>
    <property type="evidence" value="ECO:0007669"/>
    <property type="project" value="UniProtKB-KW"/>
</dbReference>
<feature type="domain" description="Transthyretin/hydroxyisourate hydrolase" evidence="9">
    <location>
        <begin position="4"/>
        <end position="116"/>
    </location>
</feature>
<evidence type="ECO:0000256" key="3">
    <source>
        <dbReference type="ARBA" id="ARBA00009850"/>
    </source>
</evidence>
<dbReference type="PANTHER" id="PTHR10395:SF7">
    <property type="entry name" value="5-HYDROXYISOURATE HYDROLASE"/>
    <property type="match status" value="1"/>
</dbReference>
<dbReference type="SUPFAM" id="SSF49472">
    <property type="entry name" value="Transthyretin (synonym: prealbumin)"/>
    <property type="match status" value="1"/>
</dbReference>
<comment type="caution">
    <text evidence="10">The sequence shown here is derived from an EMBL/GenBank/DDBJ whole genome shotgun (WGS) entry which is preliminary data.</text>
</comment>
<dbReference type="EMBL" id="PDNW01000012">
    <property type="protein sequence ID" value="PLC49162.1"/>
    <property type="molecule type" value="Genomic_DNA"/>
</dbReference>
<dbReference type="PROSITE" id="PS00768">
    <property type="entry name" value="TRANSTHYRETIN_1"/>
    <property type="match status" value="1"/>
</dbReference>
<evidence type="ECO:0000256" key="7">
    <source>
        <dbReference type="PIRSR" id="PIRSR600895-51"/>
    </source>
</evidence>
<proteinExistence type="inferred from homology"/>
<dbReference type="OrthoDB" id="9792386at2"/>
<accession>A0A2N4U2B6</accession>
<protein>
    <recommendedName>
        <fullName evidence="8">5-hydroxyisourate hydrolase</fullName>
        <shortName evidence="8">HIU hydrolase</shortName>
        <shortName evidence="8">HIUHase</shortName>
        <ecNumber evidence="8">3.5.2.17</ecNumber>
    </recommendedName>
</protein>
<name>A0A2N4U2B6_9BURK</name>
<dbReference type="NCBIfam" id="TIGR02962">
    <property type="entry name" value="hdxy_isourate"/>
    <property type="match status" value="1"/>
</dbReference>
<gene>
    <name evidence="10" type="primary">uraH</name>
    <name evidence="10" type="ORF">CR159_14165</name>
</gene>
<evidence type="ECO:0000256" key="2">
    <source>
        <dbReference type="ARBA" id="ARBA00002704"/>
    </source>
</evidence>
<evidence type="ECO:0000256" key="8">
    <source>
        <dbReference type="RuleBase" id="RU361270"/>
    </source>
</evidence>
<dbReference type="Gene3D" id="2.60.40.180">
    <property type="entry name" value="Transthyretin/hydroxyisourate hydrolase domain"/>
    <property type="match status" value="1"/>
</dbReference>
<comment type="similarity">
    <text evidence="3 8">Belongs to the transthyretin family. 5-hydroxyisourate hydrolase subfamily.</text>
</comment>
<keyword evidence="6 8" id="KW-0378">Hydrolase</keyword>
<dbReference type="GO" id="GO:0033971">
    <property type="term" value="F:hydroxyisourate hydrolase activity"/>
    <property type="evidence" value="ECO:0007669"/>
    <property type="project" value="UniProtKB-EC"/>
</dbReference>
<organism evidence="10 11">
    <name type="scientific">Pollutimonas subterranea</name>
    <dbReference type="NCBI Taxonomy" id="2045210"/>
    <lineage>
        <taxon>Bacteria</taxon>
        <taxon>Pseudomonadati</taxon>
        <taxon>Pseudomonadota</taxon>
        <taxon>Betaproteobacteria</taxon>
        <taxon>Burkholderiales</taxon>
        <taxon>Alcaligenaceae</taxon>
        <taxon>Pollutimonas</taxon>
    </lineage>
</organism>
<comment type="catalytic activity">
    <reaction evidence="1 8">
        <text>5-hydroxyisourate + H2O = 5-hydroxy-2-oxo-4-ureido-2,5-dihydro-1H-imidazole-5-carboxylate + H(+)</text>
        <dbReference type="Rhea" id="RHEA:23736"/>
        <dbReference type="ChEBI" id="CHEBI:15377"/>
        <dbReference type="ChEBI" id="CHEBI:15378"/>
        <dbReference type="ChEBI" id="CHEBI:18072"/>
        <dbReference type="ChEBI" id="CHEBI:58639"/>
        <dbReference type="EC" id="3.5.2.17"/>
    </reaction>
</comment>
<dbReference type="InterPro" id="IPR023418">
    <property type="entry name" value="Thyroxine_BS"/>
</dbReference>
<dbReference type="InterPro" id="IPR014306">
    <property type="entry name" value="Hydroxyisourate_hydrolase"/>
</dbReference>
<keyword evidence="11" id="KW-1185">Reference proteome</keyword>
<evidence type="ECO:0000313" key="10">
    <source>
        <dbReference type="EMBL" id="PLC49162.1"/>
    </source>
</evidence>
<feature type="binding site" evidence="7">
    <location>
        <position position="45"/>
    </location>
    <ligand>
        <name>substrate</name>
    </ligand>
</feature>
<dbReference type="Pfam" id="PF00576">
    <property type="entry name" value="Transthyretin"/>
    <property type="match status" value="1"/>
</dbReference>
<dbReference type="Proteomes" id="UP000234190">
    <property type="component" value="Unassembled WGS sequence"/>
</dbReference>
<evidence type="ECO:0000313" key="11">
    <source>
        <dbReference type="Proteomes" id="UP000234190"/>
    </source>
</evidence>
<evidence type="ECO:0000256" key="4">
    <source>
        <dbReference type="ARBA" id="ARBA00011881"/>
    </source>
</evidence>
<evidence type="ECO:0000256" key="1">
    <source>
        <dbReference type="ARBA" id="ARBA00001043"/>
    </source>
</evidence>
<feature type="binding site" evidence="7">
    <location>
        <position position="114"/>
    </location>
    <ligand>
        <name>substrate</name>
    </ligand>
</feature>
<dbReference type="InterPro" id="IPR036817">
    <property type="entry name" value="Transthyretin/HIU_hydrolase_sf"/>
</dbReference>
<keyword evidence="5 8" id="KW-0659">Purine metabolism</keyword>
<comment type="function">
    <text evidence="2">Catalyzes the hydrolysis of 5-hydroxyisourate (HIU) to 2-oxo-4-hydroxy-4-carboxy-5-ureidoimidazoline (OHCU).</text>
</comment>
<dbReference type="AlphaFoldDB" id="A0A2N4U2B6"/>